<dbReference type="EMBL" id="CP003002">
    <property type="protein sequence ID" value="AEO53846.1"/>
    <property type="molecule type" value="Genomic_DNA"/>
</dbReference>
<dbReference type="eggNOG" id="ENOG502RJAM">
    <property type="taxonomic scope" value="Eukaryota"/>
</dbReference>
<evidence type="ECO:0000313" key="1">
    <source>
        <dbReference type="EMBL" id="AEO53846.1"/>
    </source>
</evidence>
<evidence type="ECO:0000313" key="2">
    <source>
        <dbReference type="Proteomes" id="UP000007322"/>
    </source>
</evidence>
<dbReference type="VEuPathDB" id="FungiDB:MYCTH_42529"/>
<dbReference type="KEGG" id="mtm:MYCTH_42529"/>
<accession>G2Q5X0</accession>
<dbReference type="AlphaFoldDB" id="G2Q5X0"/>
<proteinExistence type="predicted"/>
<organism evidence="1 2">
    <name type="scientific">Thermothelomyces thermophilus (strain ATCC 42464 / BCRC 31852 / DSM 1799)</name>
    <name type="common">Sporotrichum thermophile</name>
    <dbReference type="NCBI Taxonomy" id="573729"/>
    <lineage>
        <taxon>Eukaryota</taxon>
        <taxon>Fungi</taxon>
        <taxon>Dikarya</taxon>
        <taxon>Ascomycota</taxon>
        <taxon>Pezizomycotina</taxon>
        <taxon>Sordariomycetes</taxon>
        <taxon>Sordariomycetidae</taxon>
        <taxon>Sordariales</taxon>
        <taxon>Chaetomiaceae</taxon>
        <taxon>Thermothelomyces</taxon>
    </lineage>
</organism>
<dbReference type="OMA" id="EHIMTTH"/>
<dbReference type="Proteomes" id="UP000007322">
    <property type="component" value="Chromosome 1"/>
</dbReference>
<gene>
    <name evidence="1" type="ORF">MYCTH_42529</name>
</gene>
<protein>
    <submittedName>
        <fullName evidence="1">Uncharacterized protein</fullName>
    </submittedName>
</protein>
<keyword evidence="2" id="KW-1185">Reference proteome</keyword>
<dbReference type="OrthoDB" id="6359816at2759"/>
<sequence>MAMDARLAEEEMPVIWTNKVWDGDPGGDVALHFEGRSWMVKKDIVTAHFPGIKASIARTEPVSAAGNSPSFFSYVKMYFLAERFGIDRLRRGMTAGVESLSQHVAALAAHHCPHCRLSRAEVDSEEKRHLASFLDAVRLVEAQPWSARIVKAMYDAGDRMKANLARLPAFREFVEKFPEGRNFARAIGAHRL</sequence>
<reference evidence="1 2" key="1">
    <citation type="journal article" date="2011" name="Nat. Biotechnol.">
        <title>Comparative genomic analysis of the thermophilic biomass-degrading fungi Myceliophthora thermophila and Thielavia terrestris.</title>
        <authorList>
            <person name="Berka R.M."/>
            <person name="Grigoriev I.V."/>
            <person name="Otillar R."/>
            <person name="Salamov A."/>
            <person name="Grimwood J."/>
            <person name="Reid I."/>
            <person name="Ishmael N."/>
            <person name="John T."/>
            <person name="Darmond C."/>
            <person name="Moisan M.-C."/>
            <person name="Henrissat B."/>
            <person name="Coutinho P.M."/>
            <person name="Lombard V."/>
            <person name="Natvig D.O."/>
            <person name="Lindquist E."/>
            <person name="Schmutz J."/>
            <person name="Lucas S."/>
            <person name="Harris P."/>
            <person name="Powlowski J."/>
            <person name="Bellemare A."/>
            <person name="Taylor D."/>
            <person name="Butler G."/>
            <person name="de Vries R.P."/>
            <person name="Allijn I.E."/>
            <person name="van den Brink J."/>
            <person name="Ushinsky S."/>
            <person name="Storms R."/>
            <person name="Powell A.J."/>
            <person name="Paulsen I.T."/>
            <person name="Elbourne L.D.H."/>
            <person name="Baker S.E."/>
            <person name="Magnuson J."/>
            <person name="LaBoissiere S."/>
            <person name="Clutterbuck A.J."/>
            <person name="Martinez D."/>
            <person name="Wogulis M."/>
            <person name="de Leon A.L."/>
            <person name="Rey M.W."/>
            <person name="Tsang A."/>
        </authorList>
    </citation>
    <scope>NUCLEOTIDE SEQUENCE [LARGE SCALE GENOMIC DNA]</scope>
    <source>
        <strain evidence="2">ATCC 42464 / BCRC 31852 / DSM 1799</strain>
    </source>
</reference>
<dbReference type="GeneID" id="11513020"/>
<name>G2Q5X0_THET4</name>
<dbReference type="HOGENOM" id="CLU_1517697_0_0_1"/>
<dbReference type="RefSeq" id="XP_003659091.1">
    <property type="nucleotide sequence ID" value="XM_003659043.1"/>
</dbReference>
<dbReference type="InParanoid" id="G2Q5X0"/>